<evidence type="ECO:0000313" key="1">
    <source>
        <dbReference type="EMBL" id="GHE14724.1"/>
    </source>
</evidence>
<name>A0A918YT09_9ACTN</name>
<reference evidence="1" key="2">
    <citation type="submission" date="2020-09" db="EMBL/GenBank/DDBJ databases">
        <authorList>
            <person name="Sun Q."/>
            <person name="Ohkuma M."/>
        </authorList>
    </citation>
    <scope>NUCLEOTIDE SEQUENCE</scope>
    <source>
        <strain evidence="1">JCM 4714</strain>
    </source>
</reference>
<gene>
    <name evidence="1" type="ORF">GCM10010339_86590</name>
</gene>
<accession>A0A918YT09</accession>
<reference evidence="1" key="1">
    <citation type="journal article" date="2014" name="Int. J. Syst. Evol. Microbiol.">
        <title>Complete genome sequence of Corynebacterium casei LMG S-19264T (=DSM 44701T), isolated from a smear-ripened cheese.</title>
        <authorList>
            <consortium name="US DOE Joint Genome Institute (JGI-PGF)"/>
            <person name="Walter F."/>
            <person name="Albersmeier A."/>
            <person name="Kalinowski J."/>
            <person name="Ruckert C."/>
        </authorList>
    </citation>
    <scope>NUCLEOTIDE SEQUENCE</scope>
    <source>
        <strain evidence="1">JCM 4714</strain>
    </source>
</reference>
<dbReference type="AlphaFoldDB" id="A0A918YT09"/>
<sequence length="131" mass="12983">MAAGTLDRSRGDRPATGQSGVVAELVEVAGQLADAGVGGLAFGAAQAGPLGLHGGLVGGAGCLAVQDRGEVAGDLASVNRGRQAPGSRQPSVGWFGVDDTFAPNRLTQGGKQVRTCSFFSPVSPVDAARVP</sequence>
<dbReference type="Proteomes" id="UP000655443">
    <property type="component" value="Unassembled WGS sequence"/>
</dbReference>
<organism evidence="1 2">
    <name type="scientific">Streptomyces alanosinicus</name>
    <dbReference type="NCBI Taxonomy" id="68171"/>
    <lineage>
        <taxon>Bacteria</taxon>
        <taxon>Bacillati</taxon>
        <taxon>Actinomycetota</taxon>
        <taxon>Actinomycetes</taxon>
        <taxon>Kitasatosporales</taxon>
        <taxon>Streptomycetaceae</taxon>
        <taxon>Streptomyces</taxon>
    </lineage>
</organism>
<protein>
    <submittedName>
        <fullName evidence="1">Uncharacterized protein</fullName>
    </submittedName>
</protein>
<evidence type="ECO:0000313" key="2">
    <source>
        <dbReference type="Proteomes" id="UP000655443"/>
    </source>
</evidence>
<dbReference type="EMBL" id="BMVG01000053">
    <property type="protein sequence ID" value="GHE14724.1"/>
    <property type="molecule type" value="Genomic_DNA"/>
</dbReference>
<comment type="caution">
    <text evidence="1">The sequence shown here is derived from an EMBL/GenBank/DDBJ whole genome shotgun (WGS) entry which is preliminary data.</text>
</comment>
<keyword evidence="2" id="KW-1185">Reference proteome</keyword>
<proteinExistence type="predicted"/>